<protein>
    <submittedName>
        <fullName evidence="2">Uncharacterized protein</fullName>
    </submittedName>
</protein>
<proteinExistence type="predicted"/>
<evidence type="ECO:0000256" key="1">
    <source>
        <dbReference type="SAM" id="MobiDB-lite"/>
    </source>
</evidence>
<reference evidence="2 3" key="1">
    <citation type="submission" date="2021-09" db="EMBL/GenBank/DDBJ databases">
        <title>Genomic insights and catalytic innovation underlie evolution of tropane alkaloids biosynthesis.</title>
        <authorList>
            <person name="Wang Y.-J."/>
            <person name="Tian T."/>
            <person name="Huang J.-P."/>
            <person name="Huang S.-X."/>
        </authorList>
    </citation>
    <scope>NUCLEOTIDE SEQUENCE [LARGE SCALE GENOMIC DNA]</scope>
    <source>
        <strain evidence="2">KIB-2018</strain>
        <tissue evidence="2">Leaf</tissue>
    </source>
</reference>
<name>A0AAV8TCV3_9ROSI</name>
<evidence type="ECO:0000313" key="3">
    <source>
        <dbReference type="Proteomes" id="UP001159364"/>
    </source>
</evidence>
<comment type="caution">
    <text evidence="2">The sequence shown here is derived from an EMBL/GenBank/DDBJ whole genome shotgun (WGS) entry which is preliminary data.</text>
</comment>
<feature type="region of interest" description="Disordered" evidence="1">
    <location>
        <begin position="1"/>
        <end position="23"/>
    </location>
</feature>
<organism evidence="2 3">
    <name type="scientific">Erythroxylum novogranatense</name>
    <dbReference type="NCBI Taxonomy" id="1862640"/>
    <lineage>
        <taxon>Eukaryota</taxon>
        <taxon>Viridiplantae</taxon>
        <taxon>Streptophyta</taxon>
        <taxon>Embryophyta</taxon>
        <taxon>Tracheophyta</taxon>
        <taxon>Spermatophyta</taxon>
        <taxon>Magnoliopsida</taxon>
        <taxon>eudicotyledons</taxon>
        <taxon>Gunneridae</taxon>
        <taxon>Pentapetalae</taxon>
        <taxon>rosids</taxon>
        <taxon>fabids</taxon>
        <taxon>Malpighiales</taxon>
        <taxon>Erythroxylaceae</taxon>
        <taxon>Erythroxylum</taxon>
    </lineage>
</organism>
<evidence type="ECO:0000313" key="2">
    <source>
        <dbReference type="EMBL" id="KAJ8764567.1"/>
    </source>
</evidence>
<dbReference type="EMBL" id="JAIWQS010000005">
    <property type="protein sequence ID" value="KAJ8764567.1"/>
    <property type="molecule type" value="Genomic_DNA"/>
</dbReference>
<gene>
    <name evidence="2" type="ORF">K2173_006307</name>
</gene>
<dbReference type="AlphaFoldDB" id="A0AAV8TCV3"/>
<keyword evidence="3" id="KW-1185">Reference proteome</keyword>
<dbReference type="Proteomes" id="UP001159364">
    <property type="component" value="Linkage Group LG05"/>
</dbReference>
<sequence>MPTVGTGKHTGINCCNEKDGKPNSLHRIKSGAAEKLHEQAHKHKKASGMNLTATSGSVHSQLLHFKSTVLIDQGLSSSWC</sequence>
<accession>A0AAV8TCV3</accession>